<name>A0A6F9DTH1_9ASCI</name>
<feature type="transmembrane region" description="Helical" evidence="9">
    <location>
        <begin position="499"/>
        <end position="517"/>
    </location>
</feature>
<feature type="transmembrane region" description="Helical" evidence="9">
    <location>
        <begin position="40"/>
        <end position="63"/>
    </location>
</feature>
<evidence type="ECO:0000256" key="3">
    <source>
        <dbReference type="ARBA" id="ARBA00022692"/>
    </source>
</evidence>
<feature type="binding site" evidence="6">
    <location>
        <position position="398"/>
    </location>
    <ligand>
        <name>Na(+)</name>
        <dbReference type="ChEBI" id="CHEBI:29101"/>
        <label>1</label>
    </ligand>
</feature>
<keyword evidence="2 8" id="KW-0813">Transport</keyword>
<keyword evidence="8" id="KW-0769">Symport</keyword>
<feature type="transmembrane region" description="Helical" evidence="9">
    <location>
        <begin position="386"/>
        <end position="411"/>
    </location>
</feature>
<evidence type="ECO:0000256" key="1">
    <source>
        <dbReference type="ARBA" id="ARBA00004141"/>
    </source>
</evidence>
<evidence type="ECO:0000256" key="7">
    <source>
        <dbReference type="PIRSR" id="PIRSR600175-2"/>
    </source>
</evidence>
<dbReference type="PROSITE" id="PS50267">
    <property type="entry name" value="NA_NEUROTRAN_SYMP_3"/>
    <property type="match status" value="1"/>
</dbReference>
<dbReference type="AlphaFoldDB" id="A0A6F9DTH1"/>
<proteinExistence type="evidence at transcript level"/>
<dbReference type="EMBL" id="LR790451">
    <property type="protein sequence ID" value="CAB3266313.1"/>
    <property type="molecule type" value="mRNA"/>
</dbReference>
<dbReference type="PANTHER" id="PTHR11616:SF309">
    <property type="entry name" value="TRANSPORTER"/>
    <property type="match status" value="1"/>
</dbReference>
<feature type="transmembrane region" description="Helical" evidence="9">
    <location>
        <begin position="69"/>
        <end position="90"/>
    </location>
</feature>
<feature type="transmembrane region" description="Helical" evidence="9">
    <location>
        <begin position="214"/>
        <end position="235"/>
    </location>
</feature>
<evidence type="ECO:0000256" key="2">
    <source>
        <dbReference type="ARBA" id="ARBA00022448"/>
    </source>
</evidence>
<comment type="similarity">
    <text evidence="8">Belongs to the sodium:neurotransmitter symporter (SNF) (TC 2.A.22) family.</text>
</comment>
<feature type="binding site" evidence="6">
    <location>
        <position position="397"/>
    </location>
    <ligand>
        <name>Na(+)</name>
        <dbReference type="ChEBI" id="CHEBI:29101"/>
        <label>1</label>
    </ligand>
</feature>
<feature type="transmembrane region" description="Helical" evidence="9">
    <location>
        <begin position="247"/>
        <end position="274"/>
    </location>
</feature>
<feature type="transmembrane region" description="Helical" evidence="9">
    <location>
        <begin position="537"/>
        <end position="555"/>
    </location>
</feature>
<feature type="binding site" evidence="6">
    <location>
        <position position="297"/>
    </location>
    <ligand>
        <name>Na(+)</name>
        <dbReference type="ChEBI" id="CHEBI:29101"/>
        <label>1</label>
    </ligand>
</feature>
<feature type="binding site" evidence="6">
    <location>
        <position position="45"/>
    </location>
    <ligand>
        <name>Na(+)</name>
        <dbReference type="ChEBI" id="CHEBI:29101"/>
        <label>1</label>
    </ligand>
</feature>
<dbReference type="GO" id="GO:0005886">
    <property type="term" value="C:plasma membrane"/>
    <property type="evidence" value="ECO:0007669"/>
    <property type="project" value="TreeGrafter"/>
</dbReference>
<keyword evidence="7" id="KW-1015">Disulfide bond</keyword>
<dbReference type="GO" id="GO:0046872">
    <property type="term" value="F:metal ion binding"/>
    <property type="evidence" value="ECO:0007669"/>
    <property type="project" value="UniProtKB-KW"/>
</dbReference>
<gene>
    <name evidence="10" type="primary">Slc6a13-001</name>
</gene>
<feature type="transmembrane region" description="Helical" evidence="9">
    <location>
        <begin position="322"/>
        <end position="344"/>
    </location>
</feature>
<dbReference type="GO" id="GO:0035725">
    <property type="term" value="P:sodium ion transmembrane transport"/>
    <property type="evidence" value="ECO:0007669"/>
    <property type="project" value="TreeGrafter"/>
</dbReference>
<sequence length="592" mass="66587">MDVAINLLDNDKEMKVEVKQSNTALGEKARQSWGSNVQSFLAHLGAVIGLGNIWRFPYIVYAYGGGAFLIPYLVFVIFGGFPLLFLEVAMGQYTREAAINMWNIAPIMKGVGFACTVLVLYSNVYYITVMAWSIFYFVHSLTTSVLPWMHCDNWWNTNSCLPYDKFQFNASQNVTMGAFESSVNESVLPVIEFWDKYVLRKSAGLHELGSLNNWPMVLCLAAAWIIVYFCVFKGVKWSGKVVYFTATFPYIILLVLLVRGCTLDGALGGIHFYLKPNMTKLLEPNVWVQACSQVCYSYAICFAVMVAFGSYNHFHMDCYRHVIFLSVTCSLTSFVAGFAVFSVLGNMAYVMRKNVSDVVASGPGLAFLTYPTGLSMLPLPQLWNSLFFFMLILIAIDSEFACIEGLFSIFYDQWKVLRKYTKSFSAAVCFAQFLFGLLYVTEAGVYIFELFNNFAVSGIALLSVALLESIGVGWIYGADKAYDNIKEMIGYYPSVYIKFCWRFITPALLLGVLIFYIVMYKPLEIGGYVYPDWANGVGWLMCMSSFLCVPIYAIYEVQKHTGTFKERVLKSIAPYGISSPEIKAKLQGNGQT</sequence>
<keyword evidence="6" id="KW-0915">Sodium</keyword>
<dbReference type="PRINTS" id="PR00176">
    <property type="entry name" value="NANEUSMPORT"/>
</dbReference>
<accession>A0A6F9DTH1</accession>
<evidence type="ECO:0000313" key="10">
    <source>
        <dbReference type="EMBL" id="CAB3266313.1"/>
    </source>
</evidence>
<feature type="transmembrane region" description="Helical" evidence="9">
    <location>
        <begin position="111"/>
        <end position="138"/>
    </location>
</feature>
<evidence type="ECO:0000256" key="4">
    <source>
        <dbReference type="ARBA" id="ARBA00022989"/>
    </source>
</evidence>
<evidence type="ECO:0000256" key="8">
    <source>
        <dbReference type="RuleBase" id="RU003732"/>
    </source>
</evidence>
<keyword evidence="4 9" id="KW-1133">Transmembrane helix</keyword>
<dbReference type="InterPro" id="IPR037272">
    <property type="entry name" value="SNS_sf"/>
</dbReference>
<feature type="disulfide bond" evidence="7">
    <location>
        <begin position="151"/>
        <end position="160"/>
    </location>
</feature>
<keyword evidence="5 9" id="KW-0472">Membrane</keyword>
<evidence type="ECO:0000256" key="6">
    <source>
        <dbReference type="PIRSR" id="PIRSR600175-1"/>
    </source>
</evidence>
<dbReference type="SUPFAM" id="SSF161070">
    <property type="entry name" value="SNF-like"/>
    <property type="match status" value="1"/>
</dbReference>
<dbReference type="PROSITE" id="PS00610">
    <property type="entry name" value="NA_NEUROTRAN_SYMP_1"/>
    <property type="match status" value="1"/>
</dbReference>
<dbReference type="GO" id="GO:0006865">
    <property type="term" value="P:amino acid transport"/>
    <property type="evidence" value="ECO:0007669"/>
    <property type="project" value="TreeGrafter"/>
</dbReference>
<feature type="transmembrane region" description="Helical" evidence="9">
    <location>
        <begin position="454"/>
        <end position="478"/>
    </location>
</feature>
<organism evidence="10">
    <name type="scientific">Phallusia mammillata</name>
    <dbReference type="NCBI Taxonomy" id="59560"/>
    <lineage>
        <taxon>Eukaryota</taxon>
        <taxon>Metazoa</taxon>
        <taxon>Chordata</taxon>
        <taxon>Tunicata</taxon>
        <taxon>Ascidiacea</taxon>
        <taxon>Phlebobranchia</taxon>
        <taxon>Ascidiidae</taxon>
        <taxon>Phallusia</taxon>
    </lineage>
</organism>
<evidence type="ECO:0000256" key="9">
    <source>
        <dbReference type="SAM" id="Phobius"/>
    </source>
</evidence>
<keyword evidence="3 8" id="KW-0812">Transmembrane</keyword>
<comment type="subcellular location">
    <subcellularLocation>
        <location evidence="1">Membrane</location>
        <topology evidence="1">Multi-pass membrane protein</topology>
    </subcellularLocation>
</comment>
<dbReference type="InterPro" id="IPR000175">
    <property type="entry name" value="Na/ntran_symport"/>
</dbReference>
<dbReference type="GO" id="GO:0015293">
    <property type="term" value="F:symporter activity"/>
    <property type="evidence" value="ECO:0007669"/>
    <property type="project" value="UniProtKB-KW"/>
</dbReference>
<dbReference type="PANTHER" id="PTHR11616">
    <property type="entry name" value="SODIUM/CHLORIDE DEPENDENT TRANSPORTER"/>
    <property type="match status" value="1"/>
</dbReference>
<feature type="binding site" evidence="6">
    <location>
        <position position="52"/>
    </location>
    <ligand>
        <name>Na(+)</name>
        <dbReference type="ChEBI" id="CHEBI:29101"/>
        <label>1</label>
    </ligand>
</feature>
<reference evidence="10" key="1">
    <citation type="submission" date="2020-04" db="EMBL/GenBank/DDBJ databases">
        <authorList>
            <person name="Neveu A P."/>
        </authorList>
    </citation>
    <scope>NUCLEOTIDE SEQUENCE</scope>
    <source>
        <tissue evidence="10">Whole embryo</tissue>
    </source>
</reference>
<feature type="transmembrane region" description="Helical" evidence="9">
    <location>
        <begin position="286"/>
        <end position="310"/>
    </location>
</feature>
<evidence type="ECO:0000256" key="5">
    <source>
        <dbReference type="ARBA" id="ARBA00023136"/>
    </source>
</evidence>
<feature type="transmembrane region" description="Helical" evidence="9">
    <location>
        <begin position="423"/>
        <end position="448"/>
    </location>
</feature>
<protein>
    <recommendedName>
        <fullName evidence="8">Transporter</fullName>
    </recommendedName>
</protein>
<dbReference type="Pfam" id="PF00209">
    <property type="entry name" value="SNF"/>
    <property type="match status" value="1"/>
</dbReference>
<keyword evidence="6" id="KW-0479">Metal-binding</keyword>